<gene>
    <name evidence="3" type="ORF">THRCLA_07238</name>
</gene>
<dbReference type="Proteomes" id="UP000243217">
    <property type="component" value="Unassembled WGS sequence"/>
</dbReference>
<dbReference type="AlphaFoldDB" id="A0A1V9ZF15"/>
<reference evidence="3 4" key="1">
    <citation type="journal article" date="2014" name="Genome Biol. Evol.">
        <title>The secreted proteins of Achlya hypogyna and Thraustotheca clavata identify the ancestral oomycete secretome and reveal gene acquisitions by horizontal gene transfer.</title>
        <authorList>
            <person name="Misner I."/>
            <person name="Blouin N."/>
            <person name="Leonard G."/>
            <person name="Richards T.A."/>
            <person name="Lane C.E."/>
        </authorList>
    </citation>
    <scope>NUCLEOTIDE SEQUENCE [LARGE SCALE GENOMIC DNA]</scope>
    <source>
        <strain evidence="3 4">ATCC 34112</strain>
    </source>
</reference>
<sequence>MPGKRAKTDELKLEQCRINQRRYRSKVQASQLNLEAKVNHLVIETARLEGRLEIFRSKMLPIIPRAIEQSSGLQIAREYFTLFQHGFPDIVLERDSVAPDSPHQLFLKSTFSPTFLFLDDNVNGLALYLKQWRRYCTYFSRFEMVCHNYQVVKNEDDEEFIHCIGNLHLRLSRNTFTHVFPNVLSNEPLVQQLIGKELLVPFAIRLSLKNGQIQMFECDAEFTLGLVNLIKNLALAADIMAHANLNGSELRGTEHPSVTIFLTPILMRTIQRFCARAFSSKALVSPSVLKHLVCPISKYPLEYLETHGVVFCREIRVAYPIRDGIPILVPTEGRIVPDDEEL</sequence>
<comment type="caution">
    <text evidence="3">The sequence shown here is derived from an EMBL/GenBank/DDBJ whole genome shotgun (WGS) entry which is preliminary data.</text>
</comment>
<organism evidence="3 4">
    <name type="scientific">Thraustotheca clavata</name>
    <dbReference type="NCBI Taxonomy" id="74557"/>
    <lineage>
        <taxon>Eukaryota</taxon>
        <taxon>Sar</taxon>
        <taxon>Stramenopiles</taxon>
        <taxon>Oomycota</taxon>
        <taxon>Saprolegniomycetes</taxon>
        <taxon>Saprolegniales</taxon>
        <taxon>Achlyaceae</taxon>
        <taxon>Thraustotheca</taxon>
    </lineage>
</organism>
<dbReference type="STRING" id="74557.A0A1V9ZF15"/>
<dbReference type="PANTHER" id="PTHR33505:SF4">
    <property type="entry name" value="PROTEIN PREY, MITOCHONDRIAL"/>
    <property type="match status" value="1"/>
</dbReference>
<accession>A0A1V9ZF15</accession>
<name>A0A1V9ZF15_9STRA</name>
<dbReference type="EMBL" id="JNBS01001962">
    <property type="protein sequence ID" value="OQR96589.1"/>
    <property type="molecule type" value="Genomic_DNA"/>
</dbReference>
<dbReference type="OrthoDB" id="1884515at2759"/>
<evidence type="ECO:0000313" key="3">
    <source>
        <dbReference type="EMBL" id="OQR96589.1"/>
    </source>
</evidence>
<evidence type="ECO:0000256" key="2">
    <source>
        <dbReference type="ARBA" id="ARBA00040939"/>
    </source>
</evidence>
<dbReference type="Gene3D" id="2.20.25.10">
    <property type="match status" value="1"/>
</dbReference>
<evidence type="ECO:0000256" key="1">
    <source>
        <dbReference type="ARBA" id="ARBA00038479"/>
    </source>
</evidence>
<evidence type="ECO:0000313" key="4">
    <source>
        <dbReference type="Proteomes" id="UP000243217"/>
    </source>
</evidence>
<protein>
    <recommendedName>
        <fullName evidence="2">Protein preY, mitochondrial</fullName>
    </recommendedName>
</protein>
<keyword evidence="4" id="KW-1185">Reference proteome</keyword>
<proteinExistence type="inferred from homology"/>
<dbReference type="SUPFAM" id="SSF158997">
    <property type="entry name" value="Trm112p-like"/>
    <property type="match status" value="1"/>
</dbReference>
<comment type="similarity">
    <text evidence="1">Belongs to the PREY family.</text>
</comment>
<dbReference type="PANTHER" id="PTHR33505">
    <property type="entry name" value="ZGC:162634"/>
    <property type="match status" value="1"/>
</dbReference>
<dbReference type="InterPro" id="IPR005651">
    <property type="entry name" value="Trm112-like"/>
</dbReference>
<dbReference type="Pfam" id="PF03966">
    <property type="entry name" value="Trm112p"/>
    <property type="match status" value="1"/>
</dbReference>